<organism evidence="1 2">
    <name type="scientific">Palaeococcus pacificus DY20341</name>
    <dbReference type="NCBI Taxonomy" id="1343739"/>
    <lineage>
        <taxon>Archaea</taxon>
        <taxon>Methanobacteriati</taxon>
        <taxon>Methanobacteriota</taxon>
        <taxon>Thermococci</taxon>
        <taxon>Thermococcales</taxon>
        <taxon>Thermococcaceae</taxon>
        <taxon>Palaeococcus</taxon>
    </lineage>
</organism>
<dbReference type="GO" id="GO:0003677">
    <property type="term" value="F:DNA binding"/>
    <property type="evidence" value="ECO:0007669"/>
    <property type="project" value="InterPro"/>
</dbReference>
<gene>
    <name evidence="1" type="ORF">PAP_06655</name>
</gene>
<dbReference type="AlphaFoldDB" id="A0A075LUB6"/>
<dbReference type="InterPro" id="IPR013762">
    <property type="entry name" value="Integrase-like_cat_sf"/>
</dbReference>
<reference evidence="1 2" key="2">
    <citation type="journal article" date="2015" name="Genome Announc.">
        <title>Complete Genome Sequence of Hyperthermophilic Piezophilic Archaeon Palaeococcus pacificus DY20341T, Isolated from Deep-Sea Hydrothermal Sediments.</title>
        <authorList>
            <person name="Zeng X."/>
            <person name="Jebbar M."/>
            <person name="Shao Z."/>
        </authorList>
    </citation>
    <scope>NUCLEOTIDE SEQUENCE [LARGE SCALE GENOMIC DNA]</scope>
    <source>
        <strain evidence="1 2">DY20341</strain>
    </source>
</reference>
<protein>
    <submittedName>
        <fullName evidence="1">Uncharacterized protein</fullName>
    </submittedName>
</protein>
<evidence type="ECO:0000313" key="2">
    <source>
        <dbReference type="Proteomes" id="UP000027981"/>
    </source>
</evidence>
<evidence type="ECO:0000313" key="1">
    <source>
        <dbReference type="EMBL" id="AIF69726.1"/>
    </source>
</evidence>
<dbReference type="Proteomes" id="UP000027981">
    <property type="component" value="Chromosome"/>
</dbReference>
<keyword evidence="2" id="KW-1185">Reference proteome</keyword>
<dbReference type="Gene3D" id="1.10.443.10">
    <property type="entry name" value="Intergrase catalytic core"/>
    <property type="match status" value="1"/>
</dbReference>
<accession>A0A075LUB6</accession>
<reference evidence="2" key="1">
    <citation type="submission" date="2013-06" db="EMBL/GenBank/DDBJ databases">
        <title>Complete Genome Sequence of Hyperthermophilic Palaeococcus pacificus DY20341T, Isolated from a Deep-Sea Hydrothermal Sediments.</title>
        <authorList>
            <person name="Zeng X."/>
            <person name="Shao Z."/>
        </authorList>
    </citation>
    <scope>NUCLEOTIDE SEQUENCE [LARGE SCALE GENOMIC DNA]</scope>
    <source>
        <strain evidence="2">DY20341</strain>
    </source>
</reference>
<dbReference type="EMBL" id="CP006019">
    <property type="protein sequence ID" value="AIF69726.1"/>
    <property type="molecule type" value="Genomic_DNA"/>
</dbReference>
<dbReference type="KEGG" id="ppac:PAP_06655"/>
<sequence length="73" mass="8443">MISEQFVSNLLNLLTERPDRIDVRLPSDKEVRQALAKVKRDEMLIVSLLCLFSSIRIKEAIKLLMSLIRPSFT</sequence>
<dbReference type="GO" id="GO:0006310">
    <property type="term" value="P:DNA recombination"/>
    <property type="evidence" value="ECO:0007669"/>
    <property type="project" value="InterPro"/>
</dbReference>
<dbReference type="HOGENOM" id="CLU_2695907_0_0_2"/>
<name>A0A075LUB6_9EURY</name>
<proteinExistence type="predicted"/>
<dbReference type="GO" id="GO:0015074">
    <property type="term" value="P:DNA integration"/>
    <property type="evidence" value="ECO:0007669"/>
    <property type="project" value="InterPro"/>
</dbReference>